<dbReference type="InterPro" id="IPR036388">
    <property type="entry name" value="WH-like_DNA-bd_sf"/>
</dbReference>
<dbReference type="InterPro" id="IPR007367">
    <property type="entry name" value="DUF433"/>
</dbReference>
<dbReference type="Pfam" id="PF04255">
    <property type="entry name" value="DUF433"/>
    <property type="match status" value="1"/>
</dbReference>
<dbReference type="EMBL" id="BAABRN010000008">
    <property type="protein sequence ID" value="GAA5501336.1"/>
    <property type="molecule type" value="Genomic_DNA"/>
</dbReference>
<dbReference type="Proteomes" id="UP001458946">
    <property type="component" value="Unassembled WGS sequence"/>
</dbReference>
<protein>
    <recommendedName>
        <fullName evidence="3">Antitoxin</fullName>
    </recommendedName>
</protein>
<reference evidence="1 2" key="1">
    <citation type="submission" date="2024-02" db="EMBL/GenBank/DDBJ databases">
        <title>Deinococcus xinjiangensis NBRC 107630.</title>
        <authorList>
            <person name="Ichikawa N."/>
            <person name="Katano-Makiyama Y."/>
            <person name="Hidaka K."/>
        </authorList>
    </citation>
    <scope>NUCLEOTIDE SEQUENCE [LARGE SCALE GENOMIC DNA]</scope>
    <source>
        <strain evidence="1 2">NBRC 107630</strain>
    </source>
</reference>
<name>A0ABP9V9R5_9DEIO</name>
<proteinExistence type="predicted"/>
<dbReference type="Gene3D" id="1.10.10.10">
    <property type="entry name" value="Winged helix-like DNA-binding domain superfamily/Winged helix DNA-binding domain"/>
    <property type="match status" value="1"/>
</dbReference>
<evidence type="ECO:0000313" key="2">
    <source>
        <dbReference type="Proteomes" id="UP001458946"/>
    </source>
</evidence>
<keyword evidence="2" id="KW-1185">Reference proteome</keyword>
<accession>A0ABP9V9R5</accession>
<dbReference type="SUPFAM" id="SSF46689">
    <property type="entry name" value="Homeodomain-like"/>
    <property type="match status" value="1"/>
</dbReference>
<dbReference type="RefSeq" id="WP_353541310.1">
    <property type="nucleotide sequence ID" value="NZ_BAABRN010000008.1"/>
</dbReference>
<evidence type="ECO:0000313" key="1">
    <source>
        <dbReference type="EMBL" id="GAA5501336.1"/>
    </source>
</evidence>
<gene>
    <name evidence="1" type="ORF">Dxin01_01068</name>
</gene>
<dbReference type="PANTHER" id="PTHR34849:SF3">
    <property type="entry name" value="SSR2962 PROTEIN"/>
    <property type="match status" value="1"/>
</dbReference>
<dbReference type="InterPro" id="IPR009057">
    <property type="entry name" value="Homeodomain-like_sf"/>
</dbReference>
<comment type="caution">
    <text evidence="1">The sequence shown here is derived from an EMBL/GenBank/DDBJ whole genome shotgun (WGS) entry which is preliminary data.</text>
</comment>
<evidence type="ECO:0008006" key="3">
    <source>
        <dbReference type="Google" id="ProtNLM"/>
    </source>
</evidence>
<dbReference type="PANTHER" id="PTHR34849">
    <property type="entry name" value="SSL5025 PROTEIN"/>
    <property type="match status" value="1"/>
</dbReference>
<organism evidence="1 2">
    <name type="scientific">Deinococcus xinjiangensis</name>
    <dbReference type="NCBI Taxonomy" id="457454"/>
    <lineage>
        <taxon>Bacteria</taxon>
        <taxon>Thermotogati</taxon>
        <taxon>Deinococcota</taxon>
        <taxon>Deinococci</taxon>
        <taxon>Deinococcales</taxon>
        <taxon>Deinococcaceae</taxon>
        <taxon>Deinococcus</taxon>
    </lineage>
</organism>
<sequence>MSISIDPEINGGKPTVAGTRISVQTVLGHLSAGDSIEDVLEAYPRLTRQDVLKCLEYGAHLAGHSVTFENSA</sequence>